<dbReference type="InterPro" id="IPR000835">
    <property type="entry name" value="HTH_MarR-typ"/>
</dbReference>
<dbReference type="EMBL" id="CAFBAA010000001">
    <property type="protein sequence ID" value="CAB4839955.1"/>
    <property type="molecule type" value="Genomic_DNA"/>
</dbReference>
<evidence type="ECO:0000313" key="2">
    <source>
        <dbReference type="EMBL" id="CAB4668002.1"/>
    </source>
</evidence>
<dbReference type="GO" id="GO:0006950">
    <property type="term" value="P:response to stress"/>
    <property type="evidence" value="ECO:0007669"/>
    <property type="project" value="TreeGrafter"/>
</dbReference>
<dbReference type="Gene3D" id="1.10.10.10">
    <property type="entry name" value="Winged helix-like DNA-binding domain superfamily/Winged helix DNA-binding domain"/>
    <property type="match status" value="1"/>
</dbReference>
<dbReference type="SUPFAM" id="SSF46785">
    <property type="entry name" value="Winged helix' DNA-binding domain"/>
    <property type="match status" value="1"/>
</dbReference>
<dbReference type="InterPro" id="IPR036388">
    <property type="entry name" value="WH-like_DNA-bd_sf"/>
</dbReference>
<dbReference type="EMBL" id="CAEZXN010000007">
    <property type="protein sequence ID" value="CAB4689772.1"/>
    <property type="molecule type" value="Genomic_DNA"/>
</dbReference>
<dbReference type="GO" id="GO:0003700">
    <property type="term" value="F:DNA-binding transcription factor activity"/>
    <property type="evidence" value="ECO:0007669"/>
    <property type="project" value="InterPro"/>
</dbReference>
<evidence type="ECO:0000259" key="1">
    <source>
        <dbReference type="PROSITE" id="PS50995"/>
    </source>
</evidence>
<feature type="domain" description="HTH marR-type" evidence="1">
    <location>
        <begin position="23"/>
        <end position="159"/>
    </location>
</feature>
<evidence type="ECO:0000313" key="3">
    <source>
        <dbReference type="EMBL" id="CAB4689772.1"/>
    </source>
</evidence>
<dbReference type="AlphaFoldDB" id="A0A6J7B4B9"/>
<sequence length="164" mass="18121">MTKRTIDESERALNATLGGLGLDYEAMRAISNIYLAANAVRNRVESAILKDVDLTWTAFVVLWVTWIWEEMEATALAAEVRISKGTLSGVLTTLDARGLIVRSSRPEDKRKVVVSLSPAGRRMMKKIFPKFNAEETLMLSSLSSKEVTALASSLHAVVKQIQNL</sequence>
<gene>
    <name evidence="2" type="ORF">UFOPK2342_00254</name>
    <name evidence="3" type="ORF">UFOPK2423_00495</name>
    <name evidence="4" type="ORF">UFOPK3266_00024</name>
</gene>
<dbReference type="EMBL" id="CAEZXB010000002">
    <property type="protein sequence ID" value="CAB4668002.1"/>
    <property type="molecule type" value="Genomic_DNA"/>
</dbReference>
<proteinExistence type="predicted"/>
<protein>
    <submittedName>
        <fullName evidence="4">Unannotated protein</fullName>
    </submittedName>
</protein>
<dbReference type="PANTHER" id="PTHR33164">
    <property type="entry name" value="TRANSCRIPTIONAL REGULATOR, MARR FAMILY"/>
    <property type="match status" value="1"/>
</dbReference>
<accession>A0A6J7B4B9</accession>
<reference evidence="4" key="1">
    <citation type="submission" date="2020-05" db="EMBL/GenBank/DDBJ databases">
        <authorList>
            <person name="Chiriac C."/>
            <person name="Salcher M."/>
            <person name="Ghai R."/>
            <person name="Kavagutti S V."/>
        </authorList>
    </citation>
    <scope>NUCLEOTIDE SEQUENCE</scope>
</reference>
<evidence type="ECO:0000313" key="4">
    <source>
        <dbReference type="EMBL" id="CAB4839955.1"/>
    </source>
</evidence>
<dbReference type="SMART" id="SM00347">
    <property type="entry name" value="HTH_MARR"/>
    <property type="match status" value="1"/>
</dbReference>
<dbReference type="PRINTS" id="PR00598">
    <property type="entry name" value="HTHMARR"/>
</dbReference>
<dbReference type="Pfam" id="PF01047">
    <property type="entry name" value="MarR"/>
    <property type="match status" value="1"/>
</dbReference>
<dbReference type="PANTHER" id="PTHR33164:SF89">
    <property type="entry name" value="MARR FAMILY REGULATORY PROTEIN"/>
    <property type="match status" value="1"/>
</dbReference>
<dbReference type="InterPro" id="IPR036390">
    <property type="entry name" value="WH_DNA-bd_sf"/>
</dbReference>
<name>A0A6J7B4B9_9ZZZZ</name>
<dbReference type="InterPro" id="IPR039422">
    <property type="entry name" value="MarR/SlyA-like"/>
</dbReference>
<dbReference type="PROSITE" id="PS50995">
    <property type="entry name" value="HTH_MARR_2"/>
    <property type="match status" value="1"/>
</dbReference>
<organism evidence="4">
    <name type="scientific">freshwater metagenome</name>
    <dbReference type="NCBI Taxonomy" id="449393"/>
    <lineage>
        <taxon>unclassified sequences</taxon>
        <taxon>metagenomes</taxon>
        <taxon>ecological metagenomes</taxon>
    </lineage>
</organism>